<dbReference type="GO" id="GO:0006897">
    <property type="term" value="P:endocytosis"/>
    <property type="evidence" value="ECO:0007669"/>
    <property type="project" value="TreeGrafter"/>
</dbReference>
<reference evidence="10" key="1">
    <citation type="journal article" date="2007" name="Science">
        <title>Draft genome of the filarial nematode parasite Brugia malayi.</title>
        <authorList>
            <person name="Ghedin E."/>
            <person name="Wang S."/>
            <person name="Spiro D."/>
            <person name="Caler E."/>
            <person name="Zhao Q."/>
            <person name="Crabtree J."/>
            <person name="Allen J.E."/>
            <person name="Delcher A.L."/>
            <person name="Guiliano D.B."/>
            <person name="Miranda-Saavedra D."/>
            <person name="Angiuoli S.V."/>
            <person name="Creasy T."/>
            <person name="Amedeo P."/>
            <person name="Haas B."/>
            <person name="El-Sayed N.M."/>
            <person name="Wortman J.R."/>
            <person name="Feldblyum T."/>
            <person name="Tallon L."/>
            <person name="Schatz M."/>
            <person name="Shumway M."/>
            <person name="Koo H."/>
            <person name="Salzberg S.L."/>
            <person name="Schobel S."/>
            <person name="Pertea M."/>
            <person name="Pop M."/>
            <person name="White O."/>
            <person name="Barton G.J."/>
            <person name="Carlow C.K."/>
            <person name="Crawford M.J."/>
            <person name="Daub J."/>
            <person name="Dimmic M.W."/>
            <person name="Estes C.F."/>
            <person name="Foster J.M."/>
            <person name="Ganatra M."/>
            <person name="Gregory W.F."/>
            <person name="Johnson N.M."/>
            <person name="Jin J."/>
            <person name="Komuniecki R."/>
            <person name="Korf I."/>
            <person name="Kumar S."/>
            <person name="Laney S."/>
            <person name="Li B.W."/>
            <person name="Li W."/>
            <person name="Lindblom T.H."/>
            <person name="Lustigman S."/>
            <person name="Ma D."/>
            <person name="Maina C.V."/>
            <person name="Martin D.M."/>
            <person name="McCarter J.P."/>
            <person name="McReynolds L."/>
            <person name="Mitreva M."/>
            <person name="Nutman T.B."/>
            <person name="Parkinson J."/>
            <person name="Peregrin-Alvarez J.M."/>
            <person name="Poole C."/>
            <person name="Ren Q."/>
            <person name="Saunders L."/>
            <person name="Sluder A.E."/>
            <person name="Smith K."/>
            <person name="Stanke M."/>
            <person name="Unnasch T.R."/>
            <person name="Ware J."/>
            <person name="Wei A.D."/>
            <person name="Weil G."/>
            <person name="Williams D.J."/>
            <person name="Zhang Y."/>
            <person name="Williams S.A."/>
            <person name="Fraser-Liggett C."/>
            <person name="Slatko B."/>
            <person name="Blaxter M.L."/>
            <person name="Scott A.L."/>
        </authorList>
    </citation>
    <scope>NUCLEOTIDE SEQUENCE</scope>
    <source>
        <strain evidence="10">FR3</strain>
    </source>
</reference>
<dbReference type="Gene3D" id="1.20.1640.10">
    <property type="entry name" value="Multidrug efflux transporter AcrB transmembrane domain"/>
    <property type="match status" value="2"/>
</dbReference>
<feature type="transmembrane region" description="Helical" evidence="7">
    <location>
        <begin position="289"/>
        <end position="310"/>
    </location>
</feature>
<dbReference type="InterPro" id="IPR003392">
    <property type="entry name" value="PTHD_SSD"/>
</dbReference>
<dbReference type="GO" id="GO:0022857">
    <property type="term" value="F:transmembrane transporter activity"/>
    <property type="evidence" value="ECO:0007669"/>
    <property type="project" value="InterPro"/>
</dbReference>
<accession>A0A8L7TIN6</accession>
<reference evidence="11" key="3">
    <citation type="submission" date="2022-04" db="UniProtKB">
        <authorList>
            <consortium name="WormBaseParasite"/>
        </authorList>
    </citation>
    <scope>IDENTIFICATION</scope>
</reference>
<gene>
    <name evidence="9" type="primary">Bma-ptr-13</name>
    <name evidence="9" type="ORF">BM_BM9108</name>
</gene>
<evidence type="ECO:0000313" key="9">
    <source>
        <dbReference type="EMBL" id="VIO95111.1"/>
    </source>
</evidence>
<dbReference type="Pfam" id="PF02460">
    <property type="entry name" value="Patched"/>
    <property type="match status" value="1"/>
</dbReference>
<feature type="transmembrane region" description="Helical" evidence="7">
    <location>
        <begin position="693"/>
        <end position="714"/>
    </location>
</feature>
<evidence type="ECO:0000256" key="5">
    <source>
        <dbReference type="ARBA" id="ARBA00023136"/>
    </source>
</evidence>
<dbReference type="EMBL" id="CAAKNF010000193">
    <property type="protein sequence ID" value="VIO95111.1"/>
    <property type="molecule type" value="Genomic_DNA"/>
</dbReference>
<name>A0A4E9FDW8_BRUMA</name>
<evidence type="ECO:0000256" key="2">
    <source>
        <dbReference type="ARBA" id="ARBA00005585"/>
    </source>
</evidence>
<evidence type="ECO:0000313" key="10">
    <source>
        <dbReference type="Proteomes" id="UP000006672"/>
    </source>
</evidence>
<evidence type="ECO:0000256" key="4">
    <source>
        <dbReference type="ARBA" id="ARBA00022989"/>
    </source>
</evidence>
<keyword evidence="4 7" id="KW-1133">Transmembrane helix</keyword>
<evidence type="ECO:0000256" key="6">
    <source>
        <dbReference type="ARBA" id="ARBA00023180"/>
    </source>
</evidence>
<keyword evidence="5 7" id="KW-0472">Membrane</keyword>
<dbReference type="GeneID" id="6096965"/>
<feature type="transmembrane region" description="Helical" evidence="7">
    <location>
        <begin position="20"/>
        <end position="39"/>
    </location>
</feature>
<feature type="transmembrane region" description="Helical" evidence="7">
    <location>
        <begin position="451"/>
        <end position="472"/>
    </location>
</feature>
<protein>
    <submittedName>
        <fullName evidence="11">BMA-PTR-13</fullName>
    </submittedName>
    <submittedName>
        <fullName evidence="9">Protein C24B5.3, putative</fullName>
    </submittedName>
</protein>
<evidence type="ECO:0000259" key="8">
    <source>
        <dbReference type="PROSITE" id="PS50156"/>
    </source>
</evidence>
<feature type="transmembrane region" description="Helical" evidence="7">
    <location>
        <begin position="667"/>
        <end position="686"/>
    </location>
</feature>
<evidence type="ECO:0000313" key="11">
    <source>
        <dbReference type="WBParaSite" id="Bm9108.1"/>
    </source>
</evidence>
<dbReference type="InterPro" id="IPR000731">
    <property type="entry name" value="SSD"/>
</dbReference>
<dbReference type="Pfam" id="PF00873">
    <property type="entry name" value="ACR_tran"/>
    <property type="match status" value="1"/>
</dbReference>
<sequence length="856" mass="96724">MRNIAIISSQFGYFIGTYPTQTIGVALILCFSILITFVFHPPIIETDIRHGFVHRNSRAVLEFQRFAEFYNSSWMDIEMMVVLIKPKYSNDKVLQITPQLCDQIKQLELHIQSFEVPNSVKPIKYNEFRVPGGNLNYFFDAFKFGYDLLTRQNKTDGSVVLTYPQGSIFGHHVSLASHFFGVKLVENYTEKGLPTAMESAATISLFFMVKADGILQKYRLRHWQLALNELSETGNYSDLFVFYIYGDQIANAEMERGNLKSLKLFAIGAFIMIVYIAFILRMFSIKSKILLTLASIFSPLLATIVSFSLAQWFGISITSINGFIPLLMIGIGVDDAFLLIHAWQDCASISDKRNRMASVITAAGPSISITTITNILAFAVGAITASPTMSSFCSCMLIAITLDYILELTIFAPVLALTTKFERGDQSEKRQSFCYSSQCWILLSRFVISKVGLVTIAAMQIILYIVATVGIMQMKANFDPTRAFLSDSKLITCVEIVNSIYREYVPTVFVVNNPPDISNSTQYDEFMELVDRLEELPSSYGAERTLLWLRDYVKYLEKKRKRSGSHNTNFTYQYVPEFLTSKFLADKNVLHYHIVDRHVISYLSLHSVIVDSFLFIMVSCGKGGWTRRAHFVDPIRSILDEYPHYNVTLFDYDGTIFDLISNVKHELIKAVIITMVCIMLICYIFITKLLSTVVASFTIFSIFYCLIGILSLIGLDLDPITMIVVLIAIGFSVDFTAHTCYHFYHYDNSAHNSNKCNDYRTRKLADIYFVVGEPIVEGAASTILCMLPVFAISTELIKSLAKTIVTVILLGIFHAIIIVPAILSLRINKTDKNEGSIMVTNHNTTVQSECKNETVM</sequence>
<evidence type="ECO:0000256" key="3">
    <source>
        <dbReference type="ARBA" id="ARBA00022692"/>
    </source>
</evidence>
<dbReference type="SUPFAM" id="SSF82866">
    <property type="entry name" value="Multidrug efflux transporter AcrB transmembrane domain"/>
    <property type="match status" value="2"/>
</dbReference>
<dbReference type="PANTHER" id="PTHR10796">
    <property type="entry name" value="PATCHED-RELATED"/>
    <property type="match status" value="1"/>
</dbReference>
<dbReference type="PRINTS" id="PR00702">
    <property type="entry name" value="ACRIFLAVINRP"/>
</dbReference>
<keyword evidence="10" id="KW-1185">Reference proteome</keyword>
<feature type="transmembrane region" description="Helical" evidence="7">
    <location>
        <begin position="765"/>
        <end position="792"/>
    </location>
</feature>
<dbReference type="GO" id="GO:0005886">
    <property type="term" value="C:plasma membrane"/>
    <property type="evidence" value="ECO:0007669"/>
    <property type="project" value="TreeGrafter"/>
</dbReference>
<dbReference type="InterPro" id="IPR001036">
    <property type="entry name" value="Acrflvin-R"/>
</dbReference>
<dbReference type="AlphaFoldDB" id="A0A4E9FDW8"/>
<dbReference type="KEGG" id="bmy:BM_BM9108"/>
<dbReference type="GO" id="GO:0018996">
    <property type="term" value="P:molting cycle, collagen and cuticulin-based cuticle"/>
    <property type="evidence" value="ECO:0007669"/>
    <property type="project" value="EnsemblMetazoa"/>
</dbReference>
<evidence type="ECO:0000256" key="7">
    <source>
        <dbReference type="SAM" id="Phobius"/>
    </source>
</evidence>
<reference evidence="9" key="2">
    <citation type="submission" date="2019-04" db="EMBL/GenBank/DDBJ databases">
        <authorList>
            <person name="Howe K."/>
            <person name="Paulini M."/>
            <person name="Williams G."/>
        </authorList>
    </citation>
    <scope>NUCLEOTIDE SEQUENCE [LARGE SCALE GENOMIC DNA]</scope>
    <source>
        <strain evidence="9">FR3</strain>
    </source>
</reference>
<accession>A0A4E9FDW8</accession>
<keyword evidence="3 7" id="KW-0812">Transmembrane</keyword>
<keyword evidence="6" id="KW-0325">Glycoprotein</keyword>
<comment type="subcellular location">
    <subcellularLocation>
        <location evidence="1">Membrane</location>
        <topology evidence="1">Multi-pass membrane protein</topology>
    </subcellularLocation>
</comment>
<feature type="transmembrane region" description="Helical" evidence="7">
    <location>
        <begin position="720"/>
        <end position="744"/>
    </location>
</feature>
<dbReference type="PROSITE" id="PS50156">
    <property type="entry name" value="SSD"/>
    <property type="match status" value="1"/>
</dbReference>
<dbReference type="OrthoDB" id="6510177at2759"/>
<evidence type="ECO:0000256" key="1">
    <source>
        <dbReference type="ARBA" id="ARBA00004141"/>
    </source>
</evidence>
<feature type="transmembrane region" description="Helical" evidence="7">
    <location>
        <begin position="264"/>
        <end position="283"/>
    </location>
</feature>
<dbReference type="InterPro" id="IPR051697">
    <property type="entry name" value="Patched_domain-protein"/>
</dbReference>
<feature type="transmembrane region" description="Helical" evidence="7">
    <location>
        <begin position="804"/>
        <end position="823"/>
    </location>
</feature>
<feature type="transmembrane region" description="Helical" evidence="7">
    <location>
        <begin position="322"/>
        <end position="343"/>
    </location>
</feature>
<dbReference type="Proteomes" id="UP000006672">
    <property type="component" value="Unassembled WGS sequence"/>
</dbReference>
<feature type="transmembrane region" description="Helical" evidence="7">
    <location>
        <begin position="363"/>
        <end position="383"/>
    </location>
</feature>
<feature type="domain" description="SSD" evidence="8">
    <location>
        <begin position="261"/>
        <end position="417"/>
    </location>
</feature>
<feature type="transmembrane region" description="Helical" evidence="7">
    <location>
        <begin position="395"/>
        <end position="417"/>
    </location>
</feature>
<dbReference type="GO" id="GO:0030659">
    <property type="term" value="C:cytoplasmic vesicle membrane"/>
    <property type="evidence" value="ECO:0007669"/>
    <property type="project" value="TreeGrafter"/>
</dbReference>
<organism evidence="9">
    <name type="scientific">Brugia malayi</name>
    <name type="common">Filarial nematode worm</name>
    <dbReference type="NCBI Taxonomy" id="6279"/>
    <lineage>
        <taxon>Eukaryota</taxon>
        <taxon>Metazoa</taxon>
        <taxon>Ecdysozoa</taxon>
        <taxon>Nematoda</taxon>
        <taxon>Chromadorea</taxon>
        <taxon>Rhabditida</taxon>
        <taxon>Spirurina</taxon>
        <taxon>Spiruromorpha</taxon>
        <taxon>Filarioidea</taxon>
        <taxon>Onchocercidae</taxon>
        <taxon>Brugia</taxon>
    </lineage>
</organism>
<dbReference type="RefSeq" id="XP_042935462.1">
    <property type="nucleotide sequence ID" value="XM_043079528.1"/>
</dbReference>
<dbReference type="PANTHER" id="PTHR10796:SF94">
    <property type="entry name" value="SSD DOMAIN-CONTAINING PROTEIN"/>
    <property type="match status" value="1"/>
</dbReference>
<proteinExistence type="inferred from homology"/>
<comment type="similarity">
    <text evidence="2">Belongs to the patched family.</text>
</comment>
<dbReference type="WBParaSite" id="Bm9108.1">
    <property type="protein sequence ID" value="Bm9108.1"/>
    <property type="gene ID" value="WBGene00229369"/>
</dbReference>
<dbReference type="CTD" id="6096965"/>